<dbReference type="Pfam" id="PF00149">
    <property type="entry name" value="Metallophos"/>
    <property type="match status" value="1"/>
</dbReference>
<proteinExistence type="predicted"/>
<comment type="caution">
    <text evidence="3">The sequence shown here is derived from an EMBL/GenBank/DDBJ whole genome shotgun (WGS) entry which is preliminary data.</text>
</comment>
<keyword evidence="3" id="KW-0269">Exonuclease</keyword>
<dbReference type="PANTHER" id="PTHR30337:SF7">
    <property type="entry name" value="PHOSPHOESTERASE"/>
    <property type="match status" value="1"/>
</dbReference>
<dbReference type="Gene3D" id="3.60.21.10">
    <property type="match status" value="1"/>
</dbReference>
<keyword evidence="3" id="KW-0540">Nuclease</keyword>
<dbReference type="InterPro" id="IPR014576">
    <property type="entry name" value="Pesterase_YhaO"/>
</dbReference>
<dbReference type="InterPro" id="IPR041796">
    <property type="entry name" value="Mre11_N"/>
</dbReference>
<protein>
    <submittedName>
        <fullName evidence="3">DNA repair exonuclease</fullName>
    </submittedName>
</protein>
<dbReference type="PIRSF" id="PIRSF033091">
    <property type="entry name" value="Pesterase_YhaO"/>
    <property type="match status" value="1"/>
</dbReference>
<dbReference type="InterPro" id="IPR050535">
    <property type="entry name" value="DNA_Repair-Maintenance_Comp"/>
</dbReference>
<dbReference type="EMBL" id="JACQWF010000110">
    <property type="protein sequence ID" value="MBI4595192.1"/>
    <property type="molecule type" value="Genomic_DNA"/>
</dbReference>
<feature type="domain" description="Calcineurin-like phosphoesterase" evidence="2">
    <location>
        <begin position="1"/>
        <end position="197"/>
    </location>
</feature>
<accession>A0A933GJV2</accession>
<evidence type="ECO:0000259" key="2">
    <source>
        <dbReference type="Pfam" id="PF00149"/>
    </source>
</evidence>
<name>A0A933GJV2_UNCTE</name>
<organism evidence="3 4">
    <name type="scientific">Tectimicrobiota bacterium</name>
    <dbReference type="NCBI Taxonomy" id="2528274"/>
    <lineage>
        <taxon>Bacteria</taxon>
        <taxon>Pseudomonadati</taxon>
        <taxon>Nitrospinota/Tectimicrobiota group</taxon>
        <taxon>Candidatus Tectimicrobiota</taxon>
    </lineage>
</organism>
<reference evidence="3" key="1">
    <citation type="submission" date="2020-07" db="EMBL/GenBank/DDBJ databases">
        <title>Huge and variable diversity of episymbiotic CPR bacteria and DPANN archaea in groundwater ecosystems.</title>
        <authorList>
            <person name="He C.Y."/>
            <person name="Keren R."/>
            <person name="Whittaker M."/>
            <person name="Farag I.F."/>
            <person name="Doudna J."/>
            <person name="Cate J.H.D."/>
            <person name="Banfield J.F."/>
        </authorList>
    </citation>
    <scope>NUCLEOTIDE SEQUENCE</scope>
    <source>
        <strain evidence="3">NC_groundwater_1482_Ag_S-0.65um_47_24</strain>
    </source>
</reference>
<dbReference type="CDD" id="cd00840">
    <property type="entry name" value="MPP_Mre11_N"/>
    <property type="match status" value="1"/>
</dbReference>
<dbReference type="AlphaFoldDB" id="A0A933GJV2"/>
<dbReference type="GO" id="GO:0004527">
    <property type="term" value="F:exonuclease activity"/>
    <property type="evidence" value="ECO:0007669"/>
    <property type="project" value="UniProtKB-KW"/>
</dbReference>
<evidence type="ECO:0000313" key="3">
    <source>
        <dbReference type="EMBL" id="MBI4595192.1"/>
    </source>
</evidence>
<dbReference type="PANTHER" id="PTHR30337">
    <property type="entry name" value="COMPONENT OF ATP-DEPENDENT DSDNA EXONUCLEASE"/>
    <property type="match status" value="1"/>
</dbReference>
<evidence type="ECO:0000313" key="4">
    <source>
        <dbReference type="Proteomes" id="UP000772181"/>
    </source>
</evidence>
<dbReference type="InterPro" id="IPR029052">
    <property type="entry name" value="Metallo-depent_PP-like"/>
</dbReference>
<evidence type="ECO:0000256" key="1">
    <source>
        <dbReference type="ARBA" id="ARBA00022801"/>
    </source>
</evidence>
<dbReference type="InterPro" id="IPR004843">
    <property type="entry name" value="Calcineurin-like_PHP"/>
</dbReference>
<dbReference type="Proteomes" id="UP000772181">
    <property type="component" value="Unassembled WGS sequence"/>
</dbReference>
<dbReference type="SUPFAM" id="SSF56300">
    <property type="entry name" value="Metallo-dependent phosphatases"/>
    <property type="match status" value="1"/>
</dbReference>
<gene>
    <name evidence="3" type="ORF">HY730_02315</name>
</gene>
<keyword evidence="1" id="KW-0378">Hydrolase</keyword>
<sequence length="421" mass="47093">MKFIHAADIHLDSPLVGLQRYEGAPIEEIRGATRRALENLVELAITESVDFILISGDLYDGDWKDYNTGLFFAAQMGKLRENGIKVFIISGNHDAVSQITKFLRFPENVKQLSVHKTESLILDDLSVVIHGRGFHSRTITENMVKDYPPPIPHLFNIGMLHTSAEGREGHEIYAPCSLQDLLSKNYDYWALGHVHKYEVLHKEPWVLFPGNIQGRHSRETGAKGCLLVTVEDGKVFKVEQRELDVLRWSICKVDAAESPTIDDAMERVVAAVNRELSNSDGRSLAVRLQIDCSSGARSEISADIEQWVNQIRAMVTDLSSGRVWIEKVKISTHTTTSLGEALGRDDALGGLLRAVHGLNLDDRLFVSLKKDLTDLMSKLPPELRTGEEAIDLENPQLLQQVTEDVKQLLFARILSSEKGNL</sequence>